<dbReference type="EMBL" id="AFQF01003554">
    <property type="protein sequence ID" value="EGU75120.1"/>
    <property type="molecule type" value="Genomic_DNA"/>
</dbReference>
<evidence type="ECO:0000313" key="1">
    <source>
        <dbReference type="EMBL" id="EGU75120.1"/>
    </source>
</evidence>
<sequence>MAPAADVISGTADICEELVMLQTRKPKRTFPIPMVLRMDQLSSKYTGSDELNTAAYDGTGARHTEKWRRRFKSKYNMGILSNVLVMLGTRAVRLDSMFRPTSPTVPKQSCNQRSNDVRLMRKLEYG</sequence>
<protein>
    <submittedName>
        <fullName evidence="1">Uncharacterized protein</fullName>
    </submittedName>
</protein>
<accession>F9G6T8</accession>
<gene>
    <name evidence="1" type="ORF">FOXB_14370</name>
</gene>
<dbReference type="AlphaFoldDB" id="F9G6T8"/>
<comment type="caution">
    <text evidence="1">The sequence shown here is derived from an EMBL/GenBank/DDBJ whole genome shotgun (WGS) entry which is preliminary data.</text>
</comment>
<proteinExistence type="predicted"/>
<name>F9G6T8_FUSOF</name>
<organism evidence="1">
    <name type="scientific">Fusarium oxysporum (strain Fo5176)</name>
    <name type="common">Fusarium vascular wilt</name>
    <dbReference type="NCBI Taxonomy" id="660025"/>
    <lineage>
        <taxon>Eukaryota</taxon>
        <taxon>Fungi</taxon>
        <taxon>Dikarya</taxon>
        <taxon>Ascomycota</taxon>
        <taxon>Pezizomycotina</taxon>
        <taxon>Sordariomycetes</taxon>
        <taxon>Hypocreomycetidae</taxon>
        <taxon>Hypocreales</taxon>
        <taxon>Nectriaceae</taxon>
        <taxon>Fusarium</taxon>
        <taxon>Fusarium oxysporum species complex</taxon>
    </lineage>
</organism>
<reference evidence="1" key="1">
    <citation type="journal article" date="2012" name="Mol. Plant Microbe Interact.">
        <title>A highly conserved effector in Fusarium oxysporum is required for full virulence on Arabidopsis.</title>
        <authorList>
            <person name="Thatcher L.F."/>
            <person name="Gardiner D.M."/>
            <person name="Kazan K."/>
            <person name="Manners J."/>
        </authorList>
    </citation>
    <scope>NUCLEOTIDE SEQUENCE [LARGE SCALE GENOMIC DNA]</scope>
    <source>
        <strain evidence="1">Fo5176</strain>
    </source>
</reference>